<keyword evidence="4" id="KW-0735">Signal-anchor</keyword>
<dbReference type="Gene3D" id="3.90.550.50">
    <property type="match status" value="1"/>
</dbReference>
<organism evidence="7 8">
    <name type="scientific">Ridgeia piscesae</name>
    <name type="common">Tubeworm</name>
    <dbReference type="NCBI Taxonomy" id="27915"/>
    <lineage>
        <taxon>Eukaryota</taxon>
        <taxon>Metazoa</taxon>
        <taxon>Spiralia</taxon>
        <taxon>Lophotrochozoa</taxon>
        <taxon>Annelida</taxon>
        <taxon>Polychaeta</taxon>
        <taxon>Sedentaria</taxon>
        <taxon>Canalipalpata</taxon>
        <taxon>Sabellida</taxon>
        <taxon>Siboglinidae</taxon>
        <taxon>Ridgeia</taxon>
    </lineage>
</organism>
<evidence type="ECO:0000313" key="7">
    <source>
        <dbReference type="EMBL" id="KAK2192625.1"/>
    </source>
</evidence>
<comment type="caution">
    <text evidence="7">The sequence shown here is derived from an EMBL/GenBank/DDBJ whole genome shotgun (WGS) entry which is preliminary data.</text>
</comment>
<evidence type="ECO:0000256" key="6">
    <source>
        <dbReference type="ARBA" id="ARBA00023136"/>
    </source>
</evidence>
<comment type="similarity">
    <text evidence="2">Belongs to the glycosyltransferase 31 family. Beta3-Gal-T subfamily.</text>
</comment>
<name>A0AAD9UKI5_RIDPI</name>
<reference evidence="7" key="1">
    <citation type="journal article" date="2023" name="Mol. Biol. Evol.">
        <title>Third-Generation Sequencing Reveals the Adaptive Role of the Epigenome in Three Deep-Sea Polychaetes.</title>
        <authorList>
            <person name="Perez M."/>
            <person name="Aroh O."/>
            <person name="Sun Y."/>
            <person name="Lan Y."/>
            <person name="Juniper S.K."/>
            <person name="Young C.R."/>
            <person name="Angers B."/>
            <person name="Qian P.Y."/>
        </authorList>
    </citation>
    <scope>NUCLEOTIDE SEQUENCE</scope>
    <source>
        <strain evidence="7">R07B-5</strain>
    </source>
</reference>
<evidence type="ECO:0000256" key="1">
    <source>
        <dbReference type="ARBA" id="ARBA00004606"/>
    </source>
</evidence>
<dbReference type="InterPro" id="IPR026050">
    <property type="entry name" value="C1GALT1/C1GALT1_chp1"/>
</dbReference>
<protein>
    <submittedName>
        <fullName evidence="7">Uncharacterized protein</fullName>
    </submittedName>
</protein>
<evidence type="ECO:0000256" key="2">
    <source>
        <dbReference type="ARBA" id="ARBA00006462"/>
    </source>
</evidence>
<dbReference type="EMBL" id="JAODUO010000027">
    <property type="protein sequence ID" value="KAK2192625.1"/>
    <property type="molecule type" value="Genomic_DNA"/>
</dbReference>
<evidence type="ECO:0000256" key="4">
    <source>
        <dbReference type="ARBA" id="ARBA00022968"/>
    </source>
</evidence>
<keyword evidence="6" id="KW-0472">Membrane</keyword>
<evidence type="ECO:0000256" key="5">
    <source>
        <dbReference type="ARBA" id="ARBA00022989"/>
    </source>
</evidence>
<dbReference type="Proteomes" id="UP001209878">
    <property type="component" value="Unassembled WGS sequence"/>
</dbReference>
<proteinExistence type="inferred from homology"/>
<feature type="non-terminal residue" evidence="7">
    <location>
        <position position="1"/>
    </location>
</feature>
<keyword evidence="8" id="KW-1185">Reference proteome</keyword>
<dbReference type="PANTHER" id="PTHR23033">
    <property type="entry name" value="BETA1,3-GALACTOSYLTRANSFERASE"/>
    <property type="match status" value="1"/>
</dbReference>
<accession>A0AAD9UKI5</accession>
<evidence type="ECO:0000313" key="8">
    <source>
        <dbReference type="Proteomes" id="UP001209878"/>
    </source>
</evidence>
<keyword evidence="5" id="KW-1133">Transmembrane helix</keyword>
<evidence type="ECO:0000256" key="3">
    <source>
        <dbReference type="ARBA" id="ARBA00022692"/>
    </source>
</evidence>
<dbReference type="GO" id="GO:0016263">
    <property type="term" value="F:glycoprotein-N-acetylgalactosamine 3-beta-galactosyltransferase activity"/>
    <property type="evidence" value="ECO:0007669"/>
    <property type="project" value="TreeGrafter"/>
</dbReference>
<dbReference type="GO" id="GO:0016020">
    <property type="term" value="C:membrane"/>
    <property type="evidence" value="ECO:0007669"/>
    <property type="project" value="UniProtKB-SubCell"/>
</dbReference>
<keyword evidence="3" id="KW-0812">Transmembrane</keyword>
<sequence>KHIFVHNCENRKPEHLVWFVNNFNSISFCLVRSGGAGYVISREALNRWAHRPPGKCPEDGNREDVYMCDCLASLGVKAEDSRDSYGRHRFVPSRVTQQLNNNIPKWNRAHNKYKSNQEGMNTVSHYPVSFHYVTSSEMHEIEYFIYHAHVYGIVSGLEAVNTIGAPSNESTKSVLSSTEAKTNLT</sequence>
<gene>
    <name evidence="7" type="ORF">NP493_26g07076</name>
</gene>
<dbReference type="PANTHER" id="PTHR23033:SF14">
    <property type="entry name" value="GLYCOPROTEIN-N-ACETYLGALACTOSAMINE 3-BETA-GALACTOSYLTRANSFERASE 1-RELATED"/>
    <property type="match status" value="1"/>
</dbReference>
<dbReference type="AlphaFoldDB" id="A0AAD9UKI5"/>
<comment type="subcellular location">
    <subcellularLocation>
        <location evidence="1">Membrane</location>
        <topology evidence="1">Single-pass type II membrane protein</topology>
    </subcellularLocation>
</comment>